<keyword evidence="4" id="KW-1185">Reference proteome</keyword>
<protein>
    <submittedName>
        <fullName evidence="3">Fimbrial protein</fullName>
    </submittedName>
</protein>
<gene>
    <name evidence="3" type="ORF">CK510_08465</name>
</gene>
<dbReference type="AlphaFoldDB" id="A0A2A2TL41"/>
<evidence type="ECO:0000313" key="3">
    <source>
        <dbReference type="EMBL" id="PAX58061.1"/>
    </source>
</evidence>
<dbReference type="InterPro" id="IPR052534">
    <property type="entry name" value="Extracell_DNA_Util/SecSys_Comp"/>
</dbReference>
<organism evidence="3 4">
    <name type="scientific">Brunnivagina elsteri CCALA 953</name>
    <dbReference type="NCBI Taxonomy" id="987040"/>
    <lineage>
        <taxon>Bacteria</taxon>
        <taxon>Bacillati</taxon>
        <taxon>Cyanobacteriota</taxon>
        <taxon>Cyanophyceae</taxon>
        <taxon>Nostocales</taxon>
        <taxon>Calotrichaceae</taxon>
        <taxon>Brunnivagina</taxon>
    </lineage>
</organism>
<feature type="transmembrane region" description="Helical" evidence="2">
    <location>
        <begin position="38"/>
        <end position="59"/>
    </location>
</feature>
<keyword evidence="1" id="KW-0175">Coiled coil</keyword>
<dbReference type="RefSeq" id="WP_095721283.1">
    <property type="nucleotide sequence ID" value="NZ_NTFS01000065.1"/>
</dbReference>
<dbReference type="Pfam" id="PF05137">
    <property type="entry name" value="PilN"/>
    <property type="match status" value="1"/>
</dbReference>
<evidence type="ECO:0000313" key="4">
    <source>
        <dbReference type="Proteomes" id="UP000218238"/>
    </source>
</evidence>
<reference evidence="3 4" key="1">
    <citation type="submission" date="2017-08" db="EMBL/GenBank/DDBJ databases">
        <title>Draft genome sequence of filamentous cyanobacterium Calothrix elsteri CCALA 953.</title>
        <authorList>
            <person name="Gagunashvili A.N."/>
            <person name="Elster J."/>
            <person name="Andresson O.S."/>
        </authorList>
    </citation>
    <scope>NUCLEOTIDE SEQUENCE [LARGE SCALE GENOMIC DNA]</scope>
    <source>
        <strain evidence="3 4">CCALA 953</strain>
    </source>
</reference>
<name>A0A2A2TL41_9CYAN</name>
<keyword evidence="2" id="KW-0472">Membrane</keyword>
<evidence type="ECO:0000256" key="1">
    <source>
        <dbReference type="SAM" id="Coils"/>
    </source>
</evidence>
<evidence type="ECO:0000256" key="2">
    <source>
        <dbReference type="SAM" id="Phobius"/>
    </source>
</evidence>
<feature type="coiled-coil region" evidence="1">
    <location>
        <begin position="63"/>
        <end position="93"/>
    </location>
</feature>
<dbReference type="EMBL" id="NTFS01000065">
    <property type="protein sequence ID" value="PAX58061.1"/>
    <property type="molecule type" value="Genomic_DNA"/>
</dbReference>
<dbReference type="Proteomes" id="UP000218238">
    <property type="component" value="Unassembled WGS sequence"/>
</dbReference>
<dbReference type="InterPro" id="IPR007813">
    <property type="entry name" value="PilN"/>
</dbReference>
<sequence length="261" mass="28093">MYGLDVNFLKDRAASQSNSSEKKRGRKAPMAAGELTPLFIGGAVAAFTLALVGTGWYFLQAQNSQLGENIAQLEQENQQLEAKIGSINKIRAEIAQVKSETQALVTVFDQIRPWSAMLQDVRDRIPSTVQLDSVKQIAAPVPAASSTASAPVPASNASAIEMAGFSRTFNDVNDFLVSLQQSRFLKSNEIRIASAELVEAPLPSGVTLPPGVKLPQVVKYTIQSSVSEVPASVLMRELEQKGTVGLVTRIRSLQQTGALQR</sequence>
<comment type="caution">
    <text evidence="3">The sequence shown here is derived from an EMBL/GenBank/DDBJ whole genome shotgun (WGS) entry which is preliminary data.</text>
</comment>
<dbReference type="PANTHER" id="PTHR40278:SF1">
    <property type="entry name" value="DNA UTILIZATION PROTEIN HOFN"/>
    <property type="match status" value="1"/>
</dbReference>
<dbReference type="OrthoDB" id="422602at2"/>
<keyword evidence="2" id="KW-1133">Transmembrane helix</keyword>
<proteinExistence type="predicted"/>
<keyword evidence="2" id="KW-0812">Transmembrane</keyword>
<accession>A0A2A2TL41</accession>
<dbReference type="PANTHER" id="PTHR40278">
    <property type="entry name" value="DNA UTILIZATION PROTEIN HOFN"/>
    <property type="match status" value="1"/>
</dbReference>